<organism evidence="1">
    <name type="scientific">human gut metagenome</name>
    <dbReference type="NCBI Taxonomy" id="408170"/>
    <lineage>
        <taxon>unclassified sequences</taxon>
        <taxon>metagenomes</taxon>
        <taxon>organismal metagenomes</taxon>
    </lineage>
</organism>
<accession>K1RR65</accession>
<feature type="non-terminal residue" evidence="1">
    <location>
        <position position="1"/>
    </location>
</feature>
<dbReference type="Gene3D" id="3.40.30.10">
    <property type="entry name" value="Glutaredoxin"/>
    <property type="match status" value="1"/>
</dbReference>
<dbReference type="EMBL" id="AJWY01012030">
    <property type="protein sequence ID" value="EKC51097.1"/>
    <property type="molecule type" value="Genomic_DNA"/>
</dbReference>
<reference evidence="1" key="1">
    <citation type="journal article" date="2013" name="Environ. Microbiol.">
        <title>Microbiota from the distal guts of lean and obese adolescents exhibit partial functional redundancy besides clear differences in community structure.</title>
        <authorList>
            <person name="Ferrer M."/>
            <person name="Ruiz A."/>
            <person name="Lanza F."/>
            <person name="Haange S.B."/>
            <person name="Oberbach A."/>
            <person name="Till H."/>
            <person name="Bargiela R."/>
            <person name="Campoy C."/>
            <person name="Segura M.T."/>
            <person name="Richter M."/>
            <person name="von Bergen M."/>
            <person name="Seifert J."/>
            <person name="Suarez A."/>
        </authorList>
    </citation>
    <scope>NUCLEOTIDE SEQUENCE</scope>
</reference>
<evidence type="ECO:0000313" key="1">
    <source>
        <dbReference type="EMBL" id="EKC51097.1"/>
    </source>
</evidence>
<protein>
    <submittedName>
        <fullName evidence="1">Uncharacterized protein</fullName>
    </submittedName>
</protein>
<name>K1RR65_9ZZZZ</name>
<gene>
    <name evidence="1" type="ORF">LEA_17568</name>
</gene>
<sequence>NVQSIPTFFLIDRTNTLQARDAQIKDIEAAIKNLL</sequence>
<comment type="caution">
    <text evidence="1">The sequence shown here is derived from an EMBL/GenBank/DDBJ whole genome shotgun (WGS) entry which is preliminary data.</text>
</comment>
<dbReference type="AlphaFoldDB" id="K1RR65"/>
<proteinExistence type="predicted"/>